<evidence type="ECO:0000256" key="3">
    <source>
        <dbReference type="ARBA" id="ARBA00022827"/>
    </source>
</evidence>
<feature type="domain" description="FAD-binding" evidence="4">
    <location>
        <begin position="8"/>
        <end position="187"/>
    </location>
</feature>
<dbReference type="Pfam" id="PF01494">
    <property type="entry name" value="FAD_binding_3"/>
    <property type="match status" value="1"/>
</dbReference>
<comment type="cofactor">
    <cofactor evidence="1">
        <name>FAD</name>
        <dbReference type="ChEBI" id="CHEBI:57692"/>
    </cofactor>
</comment>
<evidence type="ECO:0000313" key="5">
    <source>
        <dbReference type="EMBL" id="MBF6303050.1"/>
    </source>
</evidence>
<evidence type="ECO:0000313" key="6">
    <source>
        <dbReference type="Proteomes" id="UP000702209"/>
    </source>
</evidence>
<proteinExistence type="predicted"/>
<dbReference type="EMBL" id="JADLQX010000122">
    <property type="protein sequence ID" value="MBF6303050.1"/>
    <property type="molecule type" value="Genomic_DNA"/>
</dbReference>
<dbReference type="PANTHER" id="PTHR43004">
    <property type="entry name" value="TRK SYSTEM POTASSIUM UPTAKE PROTEIN"/>
    <property type="match status" value="1"/>
</dbReference>
<dbReference type="Proteomes" id="UP000702209">
    <property type="component" value="Unassembled WGS sequence"/>
</dbReference>
<organism evidence="5 6">
    <name type="scientific">Nocardia amamiensis</name>
    <dbReference type="NCBI Taxonomy" id="404578"/>
    <lineage>
        <taxon>Bacteria</taxon>
        <taxon>Bacillati</taxon>
        <taxon>Actinomycetota</taxon>
        <taxon>Actinomycetes</taxon>
        <taxon>Mycobacteriales</taxon>
        <taxon>Nocardiaceae</taxon>
        <taxon>Nocardia</taxon>
    </lineage>
</organism>
<dbReference type="Gene3D" id="3.50.50.60">
    <property type="entry name" value="FAD/NAD(P)-binding domain"/>
    <property type="match status" value="1"/>
</dbReference>
<accession>A0ABS0D3P3</accession>
<dbReference type="InterPro" id="IPR036188">
    <property type="entry name" value="FAD/NAD-bd_sf"/>
</dbReference>
<gene>
    <name evidence="5" type="ORF">IU459_36950</name>
</gene>
<dbReference type="RefSeq" id="WP_195134225.1">
    <property type="nucleotide sequence ID" value="NZ_JADLQX010000122.1"/>
</dbReference>
<keyword evidence="3" id="KW-0274">FAD</keyword>
<keyword evidence="5" id="KW-0503">Monooxygenase</keyword>
<evidence type="ECO:0000256" key="1">
    <source>
        <dbReference type="ARBA" id="ARBA00001974"/>
    </source>
</evidence>
<dbReference type="InterPro" id="IPR002938">
    <property type="entry name" value="FAD-bd"/>
</dbReference>
<dbReference type="GO" id="GO:0004497">
    <property type="term" value="F:monooxygenase activity"/>
    <property type="evidence" value="ECO:0007669"/>
    <property type="project" value="UniProtKB-KW"/>
</dbReference>
<name>A0ABS0D3P3_9NOCA</name>
<evidence type="ECO:0000259" key="4">
    <source>
        <dbReference type="Pfam" id="PF01494"/>
    </source>
</evidence>
<keyword evidence="2" id="KW-0285">Flavoprotein</keyword>
<reference evidence="5 6" key="1">
    <citation type="submission" date="2020-10" db="EMBL/GenBank/DDBJ databases">
        <title>Identification of Nocardia species via Next-generation sequencing and recognition of intraspecies genetic diversity.</title>
        <authorList>
            <person name="Li P."/>
            <person name="Li P."/>
            <person name="Lu B."/>
        </authorList>
    </citation>
    <scope>NUCLEOTIDE SEQUENCE [LARGE SCALE GENOMIC DNA]</scope>
    <source>
        <strain evidence="5 6">BJ06-0157</strain>
    </source>
</reference>
<sequence>MYRTSVAPILIVGAGPTGLTLAHELLRRAVPCRVIDKRSGPATTSRAFTVHIRTLEGYDRAGIVDRLLELGVWSGGMVFHFQGDDEPERLDFTRLNDRFPGILILEQDCLEGVLRDQLASCGVFVEWDTELCSLTIDDDGPVNATLIHTDADGRKDVELVRPDWLVGCDGVRSTVRNLRGLDFIGDEYGAMIRTCG</sequence>
<comment type="caution">
    <text evidence="5">The sequence shown here is derived from an EMBL/GenBank/DDBJ whole genome shotgun (WGS) entry which is preliminary data.</text>
</comment>
<dbReference type="PRINTS" id="PR00420">
    <property type="entry name" value="RNGMNOXGNASE"/>
</dbReference>
<protein>
    <submittedName>
        <fullName evidence="5">FAD-dependent monooxygenase</fullName>
    </submittedName>
</protein>
<evidence type="ECO:0000256" key="2">
    <source>
        <dbReference type="ARBA" id="ARBA00022630"/>
    </source>
</evidence>
<dbReference type="InterPro" id="IPR050641">
    <property type="entry name" value="RIFMO-like"/>
</dbReference>
<keyword evidence="6" id="KW-1185">Reference proteome</keyword>
<keyword evidence="5" id="KW-0560">Oxidoreductase</keyword>
<dbReference type="SUPFAM" id="SSF51905">
    <property type="entry name" value="FAD/NAD(P)-binding domain"/>
    <property type="match status" value="1"/>
</dbReference>
<dbReference type="PANTHER" id="PTHR43004:SF19">
    <property type="entry name" value="BINDING MONOOXYGENASE, PUTATIVE (JCVI)-RELATED"/>
    <property type="match status" value="1"/>
</dbReference>